<gene>
    <name evidence="1" type="ORF">ACCUM_4232</name>
</gene>
<organism evidence="1 2">
    <name type="scientific">Candidatus Accumulibacter phosphatis</name>
    <dbReference type="NCBI Taxonomy" id="327160"/>
    <lineage>
        <taxon>Bacteria</taxon>
        <taxon>Pseudomonadati</taxon>
        <taxon>Pseudomonadota</taxon>
        <taxon>Betaproteobacteria</taxon>
        <taxon>Candidatus Accumulibacter</taxon>
    </lineage>
</organism>
<name>A0A5S4EMC2_9PROT</name>
<reference evidence="1 2" key="1">
    <citation type="submission" date="2019-04" db="EMBL/GenBank/DDBJ databases">
        <title>A novel phosphate-accumulating bacterium identified in bioreactor for phosphate removal from wastewater.</title>
        <authorList>
            <person name="Kotlyarov R.Y."/>
            <person name="Beletsky A.V."/>
            <person name="Kallistova A.Y."/>
            <person name="Dorofeev A.G."/>
            <person name="Nikolaev Y.Y."/>
            <person name="Pimenov N.V."/>
            <person name="Ravin N.V."/>
            <person name="Mardanov A.V."/>
        </authorList>
    </citation>
    <scope>NUCLEOTIDE SEQUENCE [LARGE SCALE GENOMIC DNA]</scope>
    <source>
        <strain evidence="1 2">Bin19</strain>
    </source>
</reference>
<dbReference type="Proteomes" id="UP000306324">
    <property type="component" value="Unassembled WGS sequence"/>
</dbReference>
<dbReference type="AlphaFoldDB" id="A0A5S4EMC2"/>
<sequence length="65" mass="6972">MISRDGPTRKCATSIPTANHVNNAVFASMLETGRVELLYNPDRSLADPEGSFVIVDDHRSVNGGA</sequence>
<keyword evidence="2" id="KW-1185">Reference proteome</keyword>
<proteinExistence type="predicted"/>
<comment type="caution">
    <text evidence="1">The sequence shown here is derived from an EMBL/GenBank/DDBJ whole genome shotgun (WGS) entry which is preliminary data.</text>
</comment>
<accession>A0A5S4EMC2</accession>
<dbReference type="EMBL" id="SWAD01000048">
    <property type="protein sequence ID" value="TMQ76538.1"/>
    <property type="molecule type" value="Genomic_DNA"/>
</dbReference>
<evidence type="ECO:0000313" key="2">
    <source>
        <dbReference type="Proteomes" id="UP000306324"/>
    </source>
</evidence>
<evidence type="ECO:0000313" key="1">
    <source>
        <dbReference type="EMBL" id="TMQ76538.1"/>
    </source>
</evidence>
<protein>
    <submittedName>
        <fullName evidence="1">Uncharacterized protein</fullName>
    </submittedName>
</protein>